<gene>
    <name evidence="1" type="ORF">SAMN05421766_10621</name>
</gene>
<organism evidence="1 2">
    <name type="scientific">Zobellia uliginosa</name>
    <dbReference type="NCBI Taxonomy" id="143224"/>
    <lineage>
        <taxon>Bacteria</taxon>
        <taxon>Pseudomonadati</taxon>
        <taxon>Bacteroidota</taxon>
        <taxon>Flavobacteriia</taxon>
        <taxon>Flavobacteriales</taxon>
        <taxon>Flavobacteriaceae</taxon>
        <taxon>Zobellia</taxon>
    </lineage>
</organism>
<name>A0ABY1KZY1_9FLAO</name>
<protein>
    <submittedName>
        <fullName evidence="1">Uncharacterized protein</fullName>
    </submittedName>
</protein>
<keyword evidence="2" id="KW-1185">Reference proteome</keyword>
<accession>A0ABY1KZY1</accession>
<reference evidence="1 2" key="1">
    <citation type="submission" date="2017-01" db="EMBL/GenBank/DDBJ databases">
        <authorList>
            <person name="Varghese N."/>
            <person name="Submissions S."/>
        </authorList>
    </citation>
    <scope>NUCLEOTIDE SEQUENCE [LARGE SCALE GENOMIC DNA]</scope>
    <source>
        <strain evidence="1 2">DSM 2061</strain>
    </source>
</reference>
<sequence>MKKKEYANGQKIYEQKRDILTYFFREGKTKAQGLSINKEMEGEWKFYRESGQLWQV</sequence>
<evidence type="ECO:0000313" key="1">
    <source>
        <dbReference type="EMBL" id="SIS97639.1"/>
    </source>
</evidence>
<dbReference type="Gene3D" id="3.90.930.1">
    <property type="match status" value="1"/>
</dbReference>
<dbReference type="EMBL" id="FTOB01000006">
    <property type="protein sequence ID" value="SIS97639.1"/>
    <property type="molecule type" value="Genomic_DNA"/>
</dbReference>
<proteinExistence type="predicted"/>
<dbReference type="Proteomes" id="UP000185728">
    <property type="component" value="Unassembled WGS sequence"/>
</dbReference>
<comment type="caution">
    <text evidence="1">The sequence shown here is derived from an EMBL/GenBank/DDBJ whole genome shotgun (WGS) entry which is preliminary data.</text>
</comment>
<evidence type="ECO:0000313" key="2">
    <source>
        <dbReference type="Proteomes" id="UP000185728"/>
    </source>
</evidence>